<dbReference type="AlphaFoldDB" id="A0A183BP21"/>
<sequence length="161" mass="17959">MSGRPNQLNKRGPRRSKRIEAQHTKNGNATVGPKLKRAKLAKKVCTLRKSNSALQTLRQIILLEVPEHNQRNAASRVVRGIIDSISWAVPGIAQQVGWPIAQDLQDYVNVALKKADAVVRKVVAFETHDQSHIEHLFIALNQLNGVVQHCLVGAKRMKMIL</sequence>
<name>A0A183BP21_GLOPA</name>
<organism evidence="2 3">
    <name type="scientific">Globodera pallida</name>
    <name type="common">Potato cyst nematode worm</name>
    <name type="synonym">Heterodera pallida</name>
    <dbReference type="NCBI Taxonomy" id="36090"/>
    <lineage>
        <taxon>Eukaryota</taxon>
        <taxon>Metazoa</taxon>
        <taxon>Ecdysozoa</taxon>
        <taxon>Nematoda</taxon>
        <taxon>Chromadorea</taxon>
        <taxon>Rhabditida</taxon>
        <taxon>Tylenchina</taxon>
        <taxon>Tylenchomorpha</taxon>
        <taxon>Tylenchoidea</taxon>
        <taxon>Heteroderidae</taxon>
        <taxon>Heteroderinae</taxon>
        <taxon>Globodera</taxon>
    </lineage>
</organism>
<evidence type="ECO:0000313" key="3">
    <source>
        <dbReference type="WBParaSite" id="GPLIN_000235700"/>
    </source>
</evidence>
<accession>A0A183BP21</accession>
<feature type="region of interest" description="Disordered" evidence="1">
    <location>
        <begin position="1"/>
        <end position="32"/>
    </location>
</feature>
<keyword evidence="2" id="KW-1185">Reference proteome</keyword>
<reference evidence="3" key="2">
    <citation type="submission" date="2016-06" db="UniProtKB">
        <authorList>
            <consortium name="WormBaseParasite"/>
        </authorList>
    </citation>
    <scope>IDENTIFICATION</scope>
</reference>
<evidence type="ECO:0000256" key="1">
    <source>
        <dbReference type="SAM" id="MobiDB-lite"/>
    </source>
</evidence>
<dbReference type="WBParaSite" id="GPLIN_000235700">
    <property type="protein sequence ID" value="GPLIN_000235700"/>
    <property type="gene ID" value="GPLIN_000235700"/>
</dbReference>
<evidence type="ECO:0000313" key="2">
    <source>
        <dbReference type="Proteomes" id="UP000050741"/>
    </source>
</evidence>
<dbReference type="Proteomes" id="UP000050741">
    <property type="component" value="Unassembled WGS sequence"/>
</dbReference>
<reference evidence="2" key="1">
    <citation type="submission" date="2014-05" db="EMBL/GenBank/DDBJ databases">
        <title>The genome and life-stage specific transcriptomes of Globodera pallida elucidate key aspects of plant parasitism by a cyst nematode.</title>
        <authorList>
            <person name="Cotton J.A."/>
            <person name="Lilley C.J."/>
            <person name="Jones L.M."/>
            <person name="Kikuchi T."/>
            <person name="Reid A.J."/>
            <person name="Thorpe P."/>
            <person name="Tsai I.J."/>
            <person name="Beasley H."/>
            <person name="Blok V."/>
            <person name="Cock P.J.A."/>
            <person name="Van den Akker S.E."/>
            <person name="Holroyd N."/>
            <person name="Hunt M."/>
            <person name="Mantelin S."/>
            <person name="Naghra H."/>
            <person name="Pain A."/>
            <person name="Palomares-Rius J.E."/>
            <person name="Zarowiecki M."/>
            <person name="Berriman M."/>
            <person name="Jones J.T."/>
            <person name="Urwin P.E."/>
        </authorList>
    </citation>
    <scope>NUCLEOTIDE SEQUENCE [LARGE SCALE GENOMIC DNA]</scope>
    <source>
        <strain evidence="2">Lindley</strain>
    </source>
</reference>
<protein>
    <submittedName>
        <fullName evidence="3">Histone domain-containing protein</fullName>
    </submittedName>
</protein>
<proteinExistence type="predicted"/>